<proteinExistence type="predicted"/>
<keyword evidence="2" id="KW-0695">RNA-directed DNA polymerase</keyword>
<evidence type="ECO:0000313" key="2">
    <source>
        <dbReference type="EMBL" id="KTD64589.1"/>
    </source>
</evidence>
<dbReference type="EMBL" id="LNYU01000022">
    <property type="protein sequence ID" value="KTD64589.1"/>
    <property type="molecule type" value="Genomic_DNA"/>
</dbReference>
<dbReference type="SUPFAM" id="SSF56672">
    <property type="entry name" value="DNA/RNA polymerases"/>
    <property type="match status" value="1"/>
</dbReference>
<dbReference type="Pfam" id="PF08388">
    <property type="entry name" value="GIIM"/>
    <property type="match status" value="1"/>
</dbReference>
<dbReference type="InterPro" id="IPR043502">
    <property type="entry name" value="DNA/RNA_pol_sf"/>
</dbReference>
<sequence length="196" mass="23208">MRFPWATRRLLHCQTEQEAQKILMILAERFKECGLELHPAKTKVVYCKNSNRVGSYPRMSFDFLGYTFRPRVVKNPQTRKLFVGFTPAVSKNAMKSMCDKTRKYKWHLRSGLSLEEIARIYNPVLQGWLNYYGRYCPSELVRVWRYFNRVLVKWAMRKHKKFKGRKSKAAQFLEKVAAENPTLFAHWMLGTGKTFA</sequence>
<dbReference type="GO" id="GO:0003964">
    <property type="term" value="F:RNA-directed DNA polymerase activity"/>
    <property type="evidence" value="ECO:0007669"/>
    <property type="project" value="UniProtKB-KW"/>
</dbReference>
<name>A0A0W0Z656_9GAMM</name>
<dbReference type="PATRIC" id="fig|45074.5.peg.962"/>
<dbReference type="AlphaFoldDB" id="A0A0W0Z656"/>
<dbReference type="STRING" id="45074.Lsan_0919"/>
<keyword evidence="3" id="KW-1185">Reference proteome</keyword>
<dbReference type="RefSeq" id="WP_237762034.1">
    <property type="nucleotide sequence ID" value="NZ_CAAAIH010000008.1"/>
</dbReference>
<comment type="caution">
    <text evidence="2">The sequence shown here is derived from an EMBL/GenBank/DDBJ whole genome shotgun (WGS) entry which is preliminary data.</text>
</comment>
<protein>
    <submittedName>
        <fullName evidence="2">RNA-directed DNA polymerase</fullName>
    </submittedName>
</protein>
<keyword evidence="2" id="KW-0808">Transferase</keyword>
<evidence type="ECO:0000259" key="1">
    <source>
        <dbReference type="Pfam" id="PF08388"/>
    </source>
</evidence>
<keyword evidence="2" id="KW-0548">Nucleotidyltransferase</keyword>
<feature type="domain" description="Group II intron maturase-specific" evidence="1">
    <location>
        <begin position="94"/>
        <end position="167"/>
    </location>
</feature>
<gene>
    <name evidence="2" type="ORF">Lsan_0919</name>
</gene>
<dbReference type="Proteomes" id="UP000054703">
    <property type="component" value="Unassembled WGS sequence"/>
</dbReference>
<organism evidence="2 3">
    <name type="scientific">Legionella santicrucis</name>
    <dbReference type="NCBI Taxonomy" id="45074"/>
    <lineage>
        <taxon>Bacteria</taxon>
        <taxon>Pseudomonadati</taxon>
        <taxon>Pseudomonadota</taxon>
        <taxon>Gammaproteobacteria</taxon>
        <taxon>Legionellales</taxon>
        <taxon>Legionellaceae</taxon>
        <taxon>Legionella</taxon>
    </lineage>
</organism>
<accession>A0A0W0Z656</accession>
<evidence type="ECO:0000313" key="3">
    <source>
        <dbReference type="Proteomes" id="UP000054703"/>
    </source>
</evidence>
<dbReference type="InterPro" id="IPR013597">
    <property type="entry name" value="Mat_intron_G2"/>
</dbReference>
<reference evidence="2 3" key="1">
    <citation type="submission" date="2015-11" db="EMBL/GenBank/DDBJ databases">
        <title>Genomic analysis of 38 Legionella species identifies large and diverse effector repertoires.</title>
        <authorList>
            <person name="Burstein D."/>
            <person name="Amaro F."/>
            <person name="Zusman T."/>
            <person name="Lifshitz Z."/>
            <person name="Cohen O."/>
            <person name="Gilbert J.A."/>
            <person name="Pupko T."/>
            <person name="Shuman H.A."/>
            <person name="Segal G."/>
        </authorList>
    </citation>
    <scope>NUCLEOTIDE SEQUENCE [LARGE SCALE GENOMIC DNA]</scope>
    <source>
        <strain evidence="2 3">SC-63-C7</strain>
    </source>
</reference>